<protein>
    <submittedName>
        <fullName evidence="3">PII uridylyl-transferase</fullName>
        <ecNumber evidence="3">2.7.7.59</ecNumber>
    </submittedName>
</protein>
<evidence type="ECO:0000313" key="3">
    <source>
        <dbReference type="EMBL" id="EPN69937.1"/>
    </source>
</evidence>
<comment type="caution">
    <text evidence="3">The sequence shown here is derived from an EMBL/GenBank/DDBJ whole genome shotgun (WGS) entry which is preliminary data.</text>
</comment>
<feature type="domain" description="ACT" evidence="2">
    <location>
        <begin position="21"/>
        <end position="81"/>
    </location>
</feature>
<dbReference type="PROSITE" id="PS51671">
    <property type="entry name" value="ACT"/>
    <property type="match status" value="1"/>
</dbReference>
<dbReference type="EC" id="2.7.7.59" evidence="3"/>
<dbReference type="SUPFAM" id="SSF55021">
    <property type="entry name" value="ACT-like"/>
    <property type="match status" value="1"/>
</dbReference>
<name>A0A656K5S9_PSESF</name>
<proteinExistence type="predicted"/>
<feature type="non-terminal residue" evidence="3">
    <location>
        <position position="81"/>
    </location>
</feature>
<dbReference type="EMBL" id="AOKF01000040">
    <property type="protein sequence ID" value="EPN69937.1"/>
    <property type="molecule type" value="Genomic_DNA"/>
</dbReference>
<feature type="non-terminal residue" evidence="3">
    <location>
        <position position="1"/>
    </location>
</feature>
<keyword evidence="1" id="KW-0378">Hydrolase</keyword>
<dbReference type="GO" id="GO:0008773">
    <property type="term" value="F:[protein-PII] uridylyltransferase activity"/>
    <property type="evidence" value="ECO:0007669"/>
    <property type="project" value="UniProtKB-EC"/>
</dbReference>
<dbReference type="InterPro" id="IPR002912">
    <property type="entry name" value="ACT_dom"/>
</dbReference>
<dbReference type="CDD" id="cd04900">
    <property type="entry name" value="ACT_UUR-like_1"/>
    <property type="match status" value="1"/>
</dbReference>
<organism evidence="3 4">
    <name type="scientific">Pseudomonas syringae pv. actinidiae ICMP 19096</name>
    <dbReference type="NCBI Taxonomy" id="1194405"/>
    <lineage>
        <taxon>Bacteria</taxon>
        <taxon>Pseudomonadati</taxon>
        <taxon>Pseudomonadota</taxon>
        <taxon>Gammaproteobacteria</taxon>
        <taxon>Pseudomonadales</taxon>
        <taxon>Pseudomonadaceae</taxon>
        <taxon>Pseudomonas</taxon>
        <taxon>Pseudomonas syringae</taxon>
    </lineage>
</organism>
<evidence type="ECO:0000259" key="2">
    <source>
        <dbReference type="PROSITE" id="PS51671"/>
    </source>
</evidence>
<dbReference type="GO" id="GO:0016787">
    <property type="term" value="F:hydrolase activity"/>
    <property type="evidence" value="ECO:0007669"/>
    <property type="project" value="UniProtKB-KW"/>
</dbReference>
<dbReference type="PANTHER" id="PTHR47320">
    <property type="entry name" value="BIFUNCTIONAL URIDYLYLTRANSFERASE/URIDYLYL-REMOVING ENZYME"/>
    <property type="match status" value="1"/>
</dbReference>
<keyword evidence="3" id="KW-0808">Transferase</keyword>
<keyword evidence="3" id="KW-0548">Nucleotidyltransferase</keyword>
<dbReference type="InterPro" id="IPR045865">
    <property type="entry name" value="ACT-like_dom_sf"/>
</dbReference>
<evidence type="ECO:0000313" key="4">
    <source>
        <dbReference type="Proteomes" id="UP000018849"/>
    </source>
</evidence>
<dbReference type="PANTHER" id="PTHR47320:SF1">
    <property type="entry name" value="BIFUNCTIONAL URIDYLYLTRANSFERASE_URIDYLYL-REMOVING ENZYME"/>
    <property type="match status" value="1"/>
</dbReference>
<evidence type="ECO:0000256" key="1">
    <source>
        <dbReference type="ARBA" id="ARBA00022801"/>
    </source>
</evidence>
<dbReference type="Proteomes" id="UP000018849">
    <property type="component" value="Unassembled WGS sequence"/>
</dbReference>
<accession>A0A656K5S9</accession>
<gene>
    <name evidence="3" type="primary">glnD</name>
    <name evidence="3" type="ORF">A245_00636</name>
</gene>
<dbReference type="AlphaFoldDB" id="A0A656K5S9"/>
<reference evidence="3 4" key="1">
    <citation type="journal article" date="2013" name="PLoS Pathog.">
        <title>Genomic analysis of the Kiwifruit pathogen Pseudomonas syringae pv. actinidiae provides insight into the origins of an emergent plant disease.</title>
        <authorList>
            <person name="McCann H.C."/>
            <person name="Rikkerink E.H."/>
            <person name="Bertels F."/>
            <person name="Fiers M."/>
            <person name="Lu A."/>
            <person name="Rees-George J."/>
            <person name="Andersen M.T."/>
            <person name="Gleave A.P."/>
            <person name="Haubold B."/>
            <person name="Wohlers M.W."/>
            <person name="Guttman D.S."/>
            <person name="Wang P.W."/>
            <person name="Straub C."/>
            <person name="Vanneste J.L."/>
            <person name="Rainey P.B."/>
            <person name="Templeton M.D."/>
        </authorList>
    </citation>
    <scope>NUCLEOTIDE SEQUENCE [LARGE SCALE GENOMIC DNA]</scope>
    <source>
        <strain evidence="3 4">ICMP 19096</strain>
    </source>
</reference>
<sequence>DGGPLVLIKETTQREFEGGTQIFIYAPDQHDFFAVTVAAMDQLNLNIHDARIITSSSQFTLDTYIVLDHEGGSIGNNPERI</sequence>
<dbReference type="InterPro" id="IPR010043">
    <property type="entry name" value="UTase/UR"/>
</dbReference>